<dbReference type="STRING" id="1328313.DS2_12333"/>
<dbReference type="InterPro" id="IPR020026">
    <property type="entry name" value="PseC"/>
</dbReference>
<keyword evidence="7" id="KW-1185">Reference proteome</keyword>
<name>W7Q9G9_9ALTE</name>
<reference evidence="6 7" key="1">
    <citation type="journal article" date="2014" name="Genome Announc.">
        <title>Draft Genome Sequence of the Agar-Degrading Bacterium Catenovulum sp. Strain DS-2, Isolated from Intestines of Haliotis diversicolor.</title>
        <authorList>
            <person name="Shan D."/>
            <person name="Li X."/>
            <person name="Gu Z."/>
            <person name="Wei G."/>
            <person name="Gao Z."/>
            <person name="Shao Z."/>
        </authorList>
    </citation>
    <scope>NUCLEOTIDE SEQUENCE [LARGE SCALE GENOMIC DNA]</scope>
    <source>
        <strain evidence="6 7">DS-2</strain>
    </source>
</reference>
<dbReference type="PANTHER" id="PTHR30244:SF34">
    <property type="entry name" value="DTDP-4-AMINO-4,6-DIDEOXYGALACTOSE TRANSAMINASE"/>
    <property type="match status" value="1"/>
</dbReference>
<dbReference type="PANTHER" id="PTHR30244">
    <property type="entry name" value="TRANSAMINASE"/>
    <property type="match status" value="1"/>
</dbReference>
<dbReference type="InterPro" id="IPR015422">
    <property type="entry name" value="PyrdxlP-dep_Trfase_small"/>
</dbReference>
<feature type="active site" description="Proton acceptor" evidence="3">
    <location>
        <position position="190"/>
    </location>
</feature>
<dbReference type="InterPro" id="IPR015421">
    <property type="entry name" value="PyrdxlP-dep_Trfase_major"/>
</dbReference>
<protein>
    <submittedName>
        <fullName evidence="6">DegT/DnrJ/EryC1/StrS aminotransferase</fullName>
    </submittedName>
</protein>
<dbReference type="GO" id="GO:0000271">
    <property type="term" value="P:polysaccharide biosynthetic process"/>
    <property type="evidence" value="ECO:0007669"/>
    <property type="project" value="TreeGrafter"/>
</dbReference>
<evidence type="ECO:0000256" key="2">
    <source>
        <dbReference type="ARBA" id="ARBA00037999"/>
    </source>
</evidence>
<proteinExistence type="inferred from homology"/>
<sequence>MIPYGKHHIDQSDIDAVVDVLRNQFLTQGQQVPAFEQALCAYTNAHYALAVNSATSALHLACLALGVTKGDVVWTTPITFVATANCIRFCHADVDFVDINPSSRNICPLALKQKLQQAAQQNKLPKALIVVHFAGFSCDMQAIADLCKQFNVKIIEDACHALGGVYSADSSKIGHCQYADFVIFSFHPVKSITTAEGGALLTNDKHLLKQATLFAKHGVTRDAELMQGEIEGPWSYQQLTLGYNYRMSDMQAALGISQLNRLDSFIQQRRLLAKRYFDAFAELEIQARIKLPNKEQLDFSAWHLFAIELNGQNRLEVYNALLTRKIQANVHYSAVHLQPYYQQLGFKLGDFPNAETYAKNTLTLPLYQTMTIAEQDYVIEQLMDVLCQNPQ</sequence>
<dbReference type="InterPro" id="IPR000653">
    <property type="entry name" value="DegT/StrS_aminotransferase"/>
</dbReference>
<dbReference type="CDD" id="cd00616">
    <property type="entry name" value="AHBA_syn"/>
    <property type="match status" value="1"/>
</dbReference>
<dbReference type="NCBIfam" id="TIGR03588">
    <property type="entry name" value="PseC"/>
    <property type="match status" value="1"/>
</dbReference>
<keyword evidence="6" id="KW-0808">Transferase</keyword>
<dbReference type="Gene3D" id="3.40.640.10">
    <property type="entry name" value="Type I PLP-dependent aspartate aminotransferase-like (Major domain)"/>
    <property type="match status" value="1"/>
</dbReference>
<dbReference type="GO" id="GO:0008483">
    <property type="term" value="F:transaminase activity"/>
    <property type="evidence" value="ECO:0007669"/>
    <property type="project" value="UniProtKB-KW"/>
</dbReference>
<dbReference type="eggNOG" id="COG0399">
    <property type="taxonomic scope" value="Bacteria"/>
</dbReference>
<dbReference type="AlphaFoldDB" id="W7Q9G9"/>
<dbReference type="Proteomes" id="UP000019276">
    <property type="component" value="Unassembled WGS sequence"/>
</dbReference>
<keyword evidence="1 4" id="KW-0663">Pyridoxal phosphate</keyword>
<dbReference type="EMBL" id="ARZY01000023">
    <property type="protein sequence ID" value="EWH09469.1"/>
    <property type="molecule type" value="Genomic_DNA"/>
</dbReference>
<dbReference type="Gene3D" id="3.90.1150.10">
    <property type="entry name" value="Aspartate Aminotransferase, domain 1"/>
    <property type="match status" value="1"/>
</dbReference>
<accession>W7Q9G9</accession>
<comment type="caution">
    <text evidence="6">The sequence shown here is derived from an EMBL/GenBank/DDBJ whole genome shotgun (WGS) entry which is preliminary data.</text>
</comment>
<evidence type="ECO:0000256" key="3">
    <source>
        <dbReference type="PIRSR" id="PIRSR000390-1"/>
    </source>
</evidence>
<evidence type="ECO:0000256" key="4">
    <source>
        <dbReference type="PIRSR" id="PIRSR000390-2"/>
    </source>
</evidence>
<dbReference type="InterPro" id="IPR015424">
    <property type="entry name" value="PyrdxlP-dep_Trfase"/>
</dbReference>
<dbReference type="Pfam" id="PF01041">
    <property type="entry name" value="DegT_DnrJ_EryC1"/>
    <property type="match status" value="1"/>
</dbReference>
<evidence type="ECO:0000256" key="1">
    <source>
        <dbReference type="ARBA" id="ARBA00022898"/>
    </source>
</evidence>
<keyword evidence="6" id="KW-0032">Aminotransferase</keyword>
<organism evidence="6 7">
    <name type="scientific">Catenovulum agarivorans DS-2</name>
    <dbReference type="NCBI Taxonomy" id="1328313"/>
    <lineage>
        <taxon>Bacteria</taxon>
        <taxon>Pseudomonadati</taxon>
        <taxon>Pseudomonadota</taxon>
        <taxon>Gammaproteobacteria</taxon>
        <taxon>Alteromonadales</taxon>
        <taxon>Alteromonadaceae</taxon>
        <taxon>Catenovulum</taxon>
    </lineage>
</organism>
<evidence type="ECO:0000313" key="7">
    <source>
        <dbReference type="Proteomes" id="UP000019276"/>
    </source>
</evidence>
<evidence type="ECO:0000313" key="6">
    <source>
        <dbReference type="EMBL" id="EWH09469.1"/>
    </source>
</evidence>
<dbReference type="RefSeq" id="WP_035015114.1">
    <property type="nucleotide sequence ID" value="NZ_ARZY01000023.1"/>
</dbReference>
<dbReference type="GO" id="GO:0030170">
    <property type="term" value="F:pyridoxal phosphate binding"/>
    <property type="evidence" value="ECO:0007669"/>
    <property type="project" value="TreeGrafter"/>
</dbReference>
<feature type="modified residue" description="N6-(pyridoxal phosphate)lysine" evidence="4">
    <location>
        <position position="190"/>
    </location>
</feature>
<dbReference type="PIRSF" id="PIRSF000390">
    <property type="entry name" value="PLP_StrS"/>
    <property type="match status" value="1"/>
</dbReference>
<gene>
    <name evidence="6" type="ORF">DS2_12333</name>
</gene>
<evidence type="ECO:0000256" key="5">
    <source>
        <dbReference type="RuleBase" id="RU004508"/>
    </source>
</evidence>
<dbReference type="OrthoDB" id="9804264at2"/>
<dbReference type="PATRIC" id="fig|1328313.3.peg.2519"/>
<comment type="similarity">
    <text evidence="2 5">Belongs to the DegT/DnrJ/EryC1 family.</text>
</comment>
<dbReference type="SUPFAM" id="SSF53383">
    <property type="entry name" value="PLP-dependent transferases"/>
    <property type="match status" value="1"/>
</dbReference>